<reference evidence="1" key="2">
    <citation type="journal article" date="2021" name="PeerJ">
        <title>Extensive microbial diversity within the chicken gut microbiome revealed by metagenomics and culture.</title>
        <authorList>
            <person name="Gilroy R."/>
            <person name="Ravi A."/>
            <person name="Getino M."/>
            <person name="Pursley I."/>
            <person name="Horton D.L."/>
            <person name="Alikhan N.F."/>
            <person name="Baker D."/>
            <person name="Gharbi K."/>
            <person name="Hall N."/>
            <person name="Watson M."/>
            <person name="Adriaenssens E.M."/>
            <person name="Foster-Nyarko E."/>
            <person name="Jarju S."/>
            <person name="Secka A."/>
            <person name="Antonio M."/>
            <person name="Oren A."/>
            <person name="Chaudhuri R.R."/>
            <person name="La Ragione R."/>
            <person name="Hildebrand F."/>
            <person name="Pallen M.J."/>
        </authorList>
    </citation>
    <scope>NUCLEOTIDE SEQUENCE</scope>
    <source>
        <strain evidence="1">CHK195-11698</strain>
    </source>
</reference>
<dbReference type="Gene3D" id="3.40.50.150">
    <property type="entry name" value="Vaccinia Virus protein VP39"/>
    <property type="match status" value="1"/>
</dbReference>
<gene>
    <name evidence="1" type="ORF">IAD15_11860</name>
</gene>
<evidence type="ECO:0000313" key="2">
    <source>
        <dbReference type="Proteomes" id="UP000824175"/>
    </source>
</evidence>
<keyword evidence="1" id="KW-0808">Transferase</keyword>
<dbReference type="Pfam" id="PF04816">
    <property type="entry name" value="TrmK"/>
    <property type="match status" value="1"/>
</dbReference>
<dbReference type="PANTHER" id="PTHR38451:SF1">
    <property type="entry name" value="TRNA (ADENINE(22)-N(1))-METHYLTRANSFERASE"/>
    <property type="match status" value="1"/>
</dbReference>
<accession>A0A9D1L268</accession>
<dbReference type="PANTHER" id="PTHR38451">
    <property type="entry name" value="TRNA (ADENINE(22)-N(1))-METHYLTRANSFERASE"/>
    <property type="match status" value="1"/>
</dbReference>
<name>A0A9D1L268_9FIRM</name>
<dbReference type="GO" id="GO:0160105">
    <property type="term" value="F:tRNA (adenine(22)-N1)-methyltransferase activity"/>
    <property type="evidence" value="ECO:0007669"/>
    <property type="project" value="InterPro"/>
</dbReference>
<sequence length="222" mass="25029">MKLSKRLMAIARMVQKHSNHGELADIGSDHGYLPVWLVLNGVISSAIACEIADGPIQALKKTIQLSHTEDKISVKKGDGLQPIIGSQLDMITICGMGGNLICQILDRDLSKLAVSTLVLAPNVNEGMVREWLMQHGWQIVDETAVEDMHHYYEIIVAKPGCMALNAKEIYMGPVLLKEKPDVIFKKWKWQIGILENILKTLNESNEKHKMIHLQYQWLKEEL</sequence>
<dbReference type="InterPro" id="IPR029063">
    <property type="entry name" value="SAM-dependent_MTases_sf"/>
</dbReference>
<organism evidence="1 2">
    <name type="scientific">Candidatus Fimiplasma intestinipullorum</name>
    <dbReference type="NCBI Taxonomy" id="2840825"/>
    <lineage>
        <taxon>Bacteria</taxon>
        <taxon>Bacillati</taxon>
        <taxon>Bacillota</taxon>
        <taxon>Clostridia</taxon>
        <taxon>Eubacteriales</taxon>
        <taxon>Candidatus Fimiplasma</taxon>
    </lineage>
</organism>
<dbReference type="InterPro" id="IPR006901">
    <property type="entry name" value="TrmK"/>
</dbReference>
<dbReference type="EMBL" id="DVMJ01000109">
    <property type="protein sequence ID" value="HIU14742.1"/>
    <property type="molecule type" value="Genomic_DNA"/>
</dbReference>
<dbReference type="PIRSF" id="PIRSF018637">
    <property type="entry name" value="TrmK"/>
    <property type="match status" value="1"/>
</dbReference>
<evidence type="ECO:0000313" key="1">
    <source>
        <dbReference type="EMBL" id="HIU14742.1"/>
    </source>
</evidence>
<dbReference type="GO" id="GO:0032259">
    <property type="term" value="P:methylation"/>
    <property type="evidence" value="ECO:0007669"/>
    <property type="project" value="UniProtKB-KW"/>
</dbReference>
<keyword evidence="1" id="KW-0489">Methyltransferase</keyword>
<proteinExistence type="predicted"/>
<dbReference type="AlphaFoldDB" id="A0A9D1L268"/>
<dbReference type="Proteomes" id="UP000824175">
    <property type="component" value="Unassembled WGS sequence"/>
</dbReference>
<protein>
    <submittedName>
        <fullName evidence="1">SAM-dependent methyltransferase</fullName>
    </submittedName>
</protein>
<dbReference type="SUPFAM" id="SSF53335">
    <property type="entry name" value="S-adenosyl-L-methionine-dependent methyltransferases"/>
    <property type="match status" value="1"/>
</dbReference>
<dbReference type="Gene3D" id="1.10.287.1890">
    <property type="match status" value="1"/>
</dbReference>
<reference evidence="1" key="1">
    <citation type="submission" date="2020-10" db="EMBL/GenBank/DDBJ databases">
        <authorList>
            <person name="Gilroy R."/>
        </authorList>
    </citation>
    <scope>NUCLEOTIDE SEQUENCE</scope>
    <source>
        <strain evidence="1">CHK195-11698</strain>
    </source>
</reference>
<comment type="caution">
    <text evidence="1">The sequence shown here is derived from an EMBL/GenBank/DDBJ whole genome shotgun (WGS) entry which is preliminary data.</text>
</comment>